<name>A0A6G7VFZ7_9GAMM</name>
<dbReference type="AlphaFoldDB" id="A0A6G7VFZ7"/>
<accession>A0A6G7VFZ7</accession>
<feature type="compositionally biased region" description="Pro residues" evidence="1">
    <location>
        <begin position="107"/>
        <end position="118"/>
    </location>
</feature>
<protein>
    <submittedName>
        <fullName evidence="2">Uncharacterized protein</fullName>
    </submittedName>
</protein>
<evidence type="ECO:0000256" key="1">
    <source>
        <dbReference type="SAM" id="MobiDB-lite"/>
    </source>
</evidence>
<keyword evidence="3" id="KW-1185">Reference proteome</keyword>
<proteinExistence type="predicted"/>
<evidence type="ECO:0000313" key="2">
    <source>
        <dbReference type="EMBL" id="QIK38768.1"/>
    </source>
</evidence>
<dbReference type="EMBL" id="CP048029">
    <property type="protein sequence ID" value="QIK38768.1"/>
    <property type="molecule type" value="Genomic_DNA"/>
</dbReference>
<feature type="region of interest" description="Disordered" evidence="1">
    <location>
        <begin position="97"/>
        <end position="118"/>
    </location>
</feature>
<dbReference type="GO" id="GO:0016787">
    <property type="term" value="F:hydrolase activity"/>
    <property type="evidence" value="ECO:0007669"/>
    <property type="project" value="InterPro"/>
</dbReference>
<organism evidence="2 3">
    <name type="scientific">Caldichromatium japonicum</name>
    <dbReference type="NCBI Taxonomy" id="2699430"/>
    <lineage>
        <taxon>Bacteria</taxon>
        <taxon>Pseudomonadati</taxon>
        <taxon>Pseudomonadota</taxon>
        <taxon>Gammaproteobacteria</taxon>
        <taxon>Chromatiales</taxon>
        <taxon>Chromatiaceae</taxon>
        <taxon>Caldichromatium</taxon>
    </lineage>
</organism>
<dbReference type="Proteomes" id="UP000502699">
    <property type="component" value="Chromosome"/>
</dbReference>
<reference evidence="3" key="1">
    <citation type="submission" date="2020-01" db="EMBL/GenBank/DDBJ databases">
        <title>Caldichromatium gen. nov., sp. nov., a thermophilic purple sulfur bacterium member of the family Chromatiaceae isolated from Nakabusa hot spring, Japan.</title>
        <authorList>
            <person name="Saini M.K."/>
            <person name="Hanada S."/>
            <person name="Tank M."/>
        </authorList>
    </citation>
    <scope>NUCLEOTIDE SEQUENCE [LARGE SCALE GENOMIC DNA]</scope>
    <source>
        <strain evidence="3">No.7</strain>
    </source>
</reference>
<sequence>MGALELYDRHTGQWRPLRRQEQVRVVTNSFLVRGGDGYAIFKCATDKGRVFETGINSAQALIDLLQQGGGRATPESAGDQGPPTIGALAYADYSTQQLIDPQGRPLGPDPEAPPRCRP</sequence>
<dbReference type="SUPFAM" id="SSF55816">
    <property type="entry name" value="5'-nucleotidase (syn. UDP-sugar hydrolase), C-terminal domain"/>
    <property type="match status" value="1"/>
</dbReference>
<evidence type="ECO:0000313" key="3">
    <source>
        <dbReference type="Proteomes" id="UP000502699"/>
    </source>
</evidence>
<dbReference type="KEGG" id="cjap:GWK36_13125"/>
<dbReference type="GO" id="GO:0009166">
    <property type="term" value="P:nucleotide catabolic process"/>
    <property type="evidence" value="ECO:0007669"/>
    <property type="project" value="InterPro"/>
</dbReference>
<gene>
    <name evidence="2" type="ORF">GWK36_13125</name>
</gene>
<dbReference type="Gene3D" id="3.90.780.10">
    <property type="entry name" value="5'-Nucleotidase, C-terminal domain"/>
    <property type="match status" value="1"/>
</dbReference>
<dbReference type="InterPro" id="IPR036907">
    <property type="entry name" value="5'-Nucleotdase_C_sf"/>
</dbReference>
<dbReference type="RefSeq" id="WP_166271757.1">
    <property type="nucleotide sequence ID" value="NZ_CP048029.1"/>
</dbReference>